<organism evidence="1 2">
    <name type="scientific">Noviherbaspirillum galbum</name>
    <dbReference type="NCBI Taxonomy" id="2709383"/>
    <lineage>
        <taxon>Bacteria</taxon>
        <taxon>Pseudomonadati</taxon>
        <taxon>Pseudomonadota</taxon>
        <taxon>Betaproteobacteria</taxon>
        <taxon>Burkholderiales</taxon>
        <taxon>Oxalobacteraceae</taxon>
        <taxon>Noviherbaspirillum</taxon>
    </lineage>
</organism>
<comment type="caution">
    <text evidence="1">The sequence shown here is derived from an EMBL/GenBank/DDBJ whole genome shotgun (WGS) entry which is preliminary data.</text>
</comment>
<name>A0A6B3SUY5_9BURK</name>
<evidence type="ECO:0000313" key="1">
    <source>
        <dbReference type="EMBL" id="NEX62182.1"/>
    </source>
</evidence>
<evidence type="ECO:0000313" key="2">
    <source>
        <dbReference type="Proteomes" id="UP000482155"/>
    </source>
</evidence>
<dbReference type="AlphaFoldDB" id="A0A6B3SUY5"/>
<protein>
    <submittedName>
        <fullName evidence="1">Uncharacterized protein</fullName>
    </submittedName>
</protein>
<accession>A0A6B3SUY5</accession>
<keyword evidence="2" id="KW-1185">Reference proteome</keyword>
<sequence length="174" mass="19240">MVDFRFMQFSAERAARHEKAVRLLILDCAGDIEVWLGRDDLERHVARYGHRPAFTKGIAAYGKYAAPDAASSAGTPAVVPVSMKQAPSASSKPRVPRRIRMKKTVIRKVTSGATRISSDDDAPYIAMAGMTLLAALNAEGDIAAVFEGGKRFYVRPEEFDVIEWRTADELQLRQ</sequence>
<proteinExistence type="predicted"/>
<reference evidence="1 2" key="1">
    <citation type="submission" date="2020-02" db="EMBL/GenBank/DDBJ databases">
        <authorList>
            <person name="Kim M.K."/>
        </authorList>
    </citation>
    <scope>NUCLEOTIDE SEQUENCE [LARGE SCALE GENOMIC DNA]</scope>
    <source>
        <strain evidence="1 2">17J57-3</strain>
    </source>
</reference>
<dbReference type="EMBL" id="JAAIVB010000045">
    <property type="protein sequence ID" value="NEX62182.1"/>
    <property type="molecule type" value="Genomic_DNA"/>
</dbReference>
<dbReference type="Proteomes" id="UP000482155">
    <property type="component" value="Unassembled WGS sequence"/>
</dbReference>
<gene>
    <name evidence="1" type="ORF">G3574_13920</name>
</gene>
<dbReference type="RefSeq" id="WP_163964152.1">
    <property type="nucleotide sequence ID" value="NZ_JAAIVB010000045.1"/>
</dbReference>